<feature type="non-terminal residue" evidence="1">
    <location>
        <position position="131"/>
    </location>
</feature>
<proteinExistence type="predicted"/>
<evidence type="ECO:0000313" key="2">
    <source>
        <dbReference type="Proteomes" id="UP001432027"/>
    </source>
</evidence>
<keyword evidence="2" id="KW-1185">Reference proteome</keyword>
<comment type="caution">
    <text evidence="1">The sequence shown here is derived from an EMBL/GenBank/DDBJ whole genome shotgun (WGS) entry which is preliminary data.</text>
</comment>
<dbReference type="Proteomes" id="UP001432027">
    <property type="component" value="Unassembled WGS sequence"/>
</dbReference>
<dbReference type="EMBL" id="BTSX01000003">
    <property type="protein sequence ID" value="GMS88272.1"/>
    <property type="molecule type" value="Genomic_DNA"/>
</dbReference>
<protein>
    <submittedName>
        <fullName evidence="1">Uncharacterized protein</fullName>
    </submittedName>
</protein>
<dbReference type="AlphaFoldDB" id="A0AAV5SY81"/>
<evidence type="ECO:0000313" key="1">
    <source>
        <dbReference type="EMBL" id="GMS88272.1"/>
    </source>
</evidence>
<sequence length="131" mass="15556">NSLLRMREVCKLAKEMIDDFILKIRDMKLNSFAMESHRDSGTTVSFQYEERDLWMICLTLALTKLGIDIEKIGKNKKIIFLGYYIHITLSSEEVIMFLEYMRPIIRRTKIRRIAFCQVESDIICKCAEFFE</sequence>
<name>A0AAV5SY81_9BILA</name>
<reference evidence="1" key="1">
    <citation type="submission" date="2023-10" db="EMBL/GenBank/DDBJ databases">
        <title>Genome assembly of Pristionchus species.</title>
        <authorList>
            <person name="Yoshida K."/>
            <person name="Sommer R.J."/>
        </authorList>
    </citation>
    <scope>NUCLEOTIDE SEQUENCE</scope>
    <source>
        <strain evidence="1">RS0144</strain>
    </source>
</reference>
<organism evidence="1 2">
    <name type="scientific">Pristionchus entomophagus</name>
    <dbReference type="NCBI Taxonomy" id="358040"/>
    <lineage>
        <taxon>Eukaryota</taxon>
        <taxon>Metazoa</taxon>
        <taxon>Ecdysozoa</taxon>
        <taxon>Nematoda</taxon>
        <taxon>Chromadorea</taxon>
        <taxon>Rhabditida</taxon>
        <taxon>Rhabditina</taxon>
        <taxon>Diplogasteromorpha</taxon>
        <taxon>Diplogasteroidea</taxon>
        <taxon>Neodiplogasteridae</taxon>
        <taxon>Pristionchus</taxon>
    </lineage>
</organism>
<accession>A0AAV5SY81</accession>
<gene>
    <name evidence="1" type="ORF">PENTCL1PPCAC_10447</name>
</gene>
<feature type="non-terminal residue" evidence="1">
    <location>
        <position position="1"/>
    </location>
</feature>